<feature type="non-terminal residue" evidence="7">
    <location>
        <position position="411"/>
    </location>
</feature>
<dbReference type="GO" id="GO:0019369">
    <property type="term" value="P:arachidonate metabolic process"/>
    <property type="evidence" value="ECO:0007669"/>
    <property type="project" value="TreeGrafter"/>
</dbReference>
<evidence type="ECO:0000259" key="6">
    <source>
        <dbReference type="PROSITE" id="PS51635"/>
    </source>
</evidence>
<dbReference type="InterPro" id="IPR002641">
    <property type="entry name" value="PNPLA_dom"/>
</dbReference>
<dbReference type="CDD" id="cd07199">
    <property type="entry name" value="Pat17_PNPLA8_PNPLA9_like"/>
    <property type="match status" value="1"/>
</dbReference>
<name>A0AA38VAS7_9PEZI</name>
<feature type="non-terminal residue" evidence="7">
    <location>
        <position position="1"/>
    </location>
</feature>
<evidence type="ECO:0000256" key="1">
    <source>
        <dbReference type="ARBA" id="ARBA00022723"/>
    </source>
</evidence>
<evidence type="ECO:0000313" key="8">
    <source>
        <dbReference type="Proteomes" id="UP001174694"/>
    </source>
</evidence>
<feature type="active site" description="Nucleophile" evidence="5">
    <location>
        <position position="129"/>
    </location>
</feature>
<accession>A0AA38VAS7</accession>
<evidence type="ECO:0000256" key="5">
    <source>
        <dbReference type="PROSITE-ProRule" id="PRU01161"/>
    </source>
</evidence>
<dbReference type="EMBL" id="JANBVO010000223">
    <property type="protein sequence ID" value="KAJ9129362.1"/>
    <property type="molecule type" value="Genomic_DNA"/>
</dbReference>
<protein>
    <submittedName>
        <fullName evidence="7">Acyl transferase/acyl hydrolase/lysophospholipase</fullName>
    </submittedName>
</protein>
<dbReference type="PANTHER" id="PTHR24185">
    <property type="entry name" value="CALCIUM-INDEPENDENT PHOSPHOLIPASE A2-GAMMA"/>
    <property type="match status" value="1"/>
</dbReference>
<dbReference type="GO" id="GO:0008270">
    <property type="term" value="F:zinc ion binding"/>
    <property type="evidence" value="ECO:0007669"/>
    <property type="project" value="UniProtKB-KW"/>
</dbReference>
<evidence type="ECO:0000313" key="7">
    <source>
        <dbReference type="EMBL" id="KAJ9129362.1"/>
    </source>
</evidence>
<proteinExistence type="predicted"/>
<dbReference type="GO" id="GO:0016020">
    <property type="term" value="C:membrane"/>
    <property type="evidence" value="ECO:0007669"/>
    <property type="project" value="TreeGrafter"/>
</dbReference>
<sequence length="411" mass="45470">DLHRQVLARFRNEWTSLHSDDTCFCCIRRRPQFGLPCAHSVCENCVRVFGASSESGPWVSSVPVCFLCDRGTDGVRIRLKPDTASVRVLSFDGGGARALASLEFVRAMQAAVGLPYPVQQNFDVVYGTSSGAIIACALCINGWPVEDCIACFGLLARLAFRPRFWWLRSHFLFALCQLLLPLLVDSRYPAKKLETLLQKVFGARRSIMDCSKATETGANVGITVTTIQDASACIFTSYNAVGQRDGNTDYHALKPEGGVRRIPLWKILRCSTAAPAYFRPQDIEGLGTFQDGGLTFNNPASVALREAAVLFPDAAEPSLVVSLGTGSARAEGPRISKSRRLWRDSFPLRVFRAFWHHGSSKRAWQQLLSHRKAGRTGEFFRFDVEFEGSEPRLDDVAEMPEIARAAREAIS</sequence>
<dbReference type="AlphaFoldDB" id="A0AA38VAS7"/>
<organism evidence="7 8">
    <name type="scientific">Pleurostoma richardsiae</name>
    <dbReference type="NCBI Taxonomy" id="41990"/>
    <lineage>
        <taxon>Eukaryota</taxon>
        <taxon>Fungi</taxon>
        <taxon>Dikarya</taxon>
        <taxon>Ascomycota</taxon>
        <taxon>Pezizomycotina</taxon>
        <taxon>Sordariomycetes</taxon>
        <taxon>Sordariomycetidae</taxon>
        <taxon>Calosphaeriales</taxon>
        <taxon>Pleurostomataceae</taxon>
        <taxon>Pleurostoma</taxon>
    </lineage>
</organism>
<keyword evidence="8" id="KW-1185">Reference proteome</keyword>
<evidence type="ECO:0000256" key="4">
    <source>
        <dbReference type="ARBA" id="ARBA00023098"/>
    </source>
</evidence>
<feature type="short sequence motif" description="DGA/G" evidence="5">
    <location>
        <begin position="291"/>
        <end position="293"/>
    </location>
</feature>
<keyword evidence="1" id="KW-0479">Metal-binding</keyword>
<keyword evidence="4 5" id="KW-0443">Lipid metabolism</keyword>
<keyword evidence="5 7" id="KW-0378">Hydrolase</keyword>
<dbReference type="Gene3D" id="3.40.1090.10">
    <property type="entry name" value="Cytosolic phospholipase A2 catalytic domain"/>
    <property type="match status" value="1"/>
</dbReference>
<keyword evidence="5" id="KW-0442">Lipid degradation</keyword>
<feature type="short sequence motif" description="GXSXG" evidence="5">
    <location>
        <begin position="127"/>
        <end position="131"/>
    </location>
</feature>
<dbReference type="PROSITE" id="PS51635">
    <property type="entry name" value="PNPLA"/>
    <property type="match status" value="1"/>
</dbReference>
<dbReference type="PANTHER" id="PTHR24185:SF8">
    <property type="entry name" value="PNPLA DOMAIN-CONTAINING PROTEIN"/>
    <property type="match status" value="1"/>
</dbReference>
<dbReference type="PROSITE" id="PS00518">
    <property type="entry name" value="ZF_RING_1"/>
    <property type="match status" value="1"/>
</dbReference>
<feature type="domain" description="PNPLA" evidence="6">
    <location>
        <begin position="89"/>
        <end position="304"/>
    </location>
</feature>
<evidence type="ECO:0000256" key="3">
    <source>
        <dbReference type="ARBA" id="ARBA00022833"/>
    </source>
</evidence>
<keyword evidence="3" id="KW-0862">Zinc</keyword>
<dbReference type="GO" id="GO:0047499">
    <property type="term" value="F:calcium-independent phospholipase A2 activity"/>
    <property type="evidence" value="ECO:0007669"/>
    <property type="project" value="TreeGrafter"/>
</dbReference>
<feature type="active site" description="Proton acceptor" evidence="5">
    <location>
        <position position="291"/>
    </location>
</feature>
<dbReference type="GO" id="GO:0016042">
    <property type="term" value="P:lipid catabolic process"/>
    <property type="evidence" value="ECO:0007669"/>
    <property type="project" value="UniProtKB-UniRule"/>
</dbReference>
<evidence type="ECO:0000256" key="2">
    <source>
        <dbReference type="ARBA" id="ARBA00022771"/>
    </source>
</evidence>
<dbReference type="GO" id="GO:0046486">
    <property type="term" value="P:glycerolipid metabolic process"/>
    <property type="evidence" value="ECO:0007669"/>
    <property type="project" value="UniProtKB-ARBA"/>
</dbReference>
<dbReference type="Pfam" id="PF01734">
    <property type="entry name" value="Patatin"/>
    <property type="match status" value="1"/>
</dbReference>
<comment type="caution">
    <text evidence="7">The sequence shown here is derived from an EMBL/GenBank/DDBJ whole genome shotgun (WGS) entry which is preliminary data.</text>
</comment>
<dbReference type="InterPro" id="IPR016035">
    <property type="entry name" value="Acyl_Trfase/lysoPLipase"/>
</dbReference>
<reference evidence="7" key="1">
    <citation type="submission" date="2022-07" db="EMBL/GenBank/DDBJ databases">
        <title>Fungi with potential for degradation of polypropylene.</title>
        <authorList>
            <person name="Gostincar C."/>
        </authorList>
    </citation>
    <scope>NUCLEOTIDE SEQUENCE</scope>
    <source>
        <strain evidence="7">EXF-13308</strain>
    </source>
</reference>
<comment type="caution">
    <text evidence="5">Lacks conserved residue(s) required for the propagation of feature annotation.</text>
</comment>
<dbReference type="GO" id="GO:0016740">
    <property type="term" value="F:transferase activity"/>
    <property type="evidence" value="ECO:0007669"/>
    <property type="project" value="UniProtKB-KW"/>
</dbReference>
<dbReference type="Proteomes" id="UP001174694">
    <property type="component" value="Unassembled WGS sequence"/>
</dbReference>
<gene>
    <name evidence="7" type="ORF">NKR23_g12554</name>
</gene>
<dbReference type="SUPFAM" id="SSF52151">
    <property type="entry name" value="FabD/lysophospholipase-like"/>
    <property type="match status" value="1"/>
</dbReference>
<keyword evidence="2" id="KW-0863">Zinc-finger</keyword>
<dbReference type="InterPro" id="IPR017907">
    <property type="entry name" value="Znf_RING_CS"/>
</dbReference>
<keyword evidence="7" id="KW-0808">Transferase</keyword>